<dbReference type="RefSeq" id="WP_145985067.1">
    <property type="nucleotide sequence ID" value="NZ_CP034413.3"/>
</dbReference>
<evidence type="ECO:0000313" key="2">
    <source>
        <dbReference type="EMBL" id="QQL05833.1"/>
    </source>
</evidence>
<dbReference type="KEGG" id="obj:EIO64_18740"/>
<accession>A0A7T7D8Q9</accession>
<organism evidence="2 3">
    <name type="scientific">Dysosmobacter welbionis</name>
    <dbReference type="NCBI Taxonomy" id="2093857"/>
    <lineage>
        <taxon>Bacteria</taxon>
        <taxon>Bacillati</taxon>
        <taxon>Bacillota</taxon>
        <taxon>Clostridia</taxon>
        <taxon>Eubacteriales</taxon>
        <taxon>Oscillospiraceae</taxon>
        <taxon>Dysosmobacter</taxon>
    </lineage>
</organism>
<dbReference type="EMBL" id="CP034413">
    <property type="protein sequence ID" value="QQL05833.1"/>
    <property type="molecule type" value="Genomic_DNA"/>
</dbReference>
<evidence type="ECO:0000256" key="1">
    <source>
        <dbReference type="SAM" id="MobiDB-lite"/>
    </source>
</evidence>
<gene>
    <name evidence="2" type="ORF">EIO64_18740</name>
</gene>
<keyword evidence="3" id="KW-1185">Reference proteome</keyword>
<name>A0A7T7D8Q9_9FIRM</name>
<protein>
    <submittedName>
        <fullName evidence="2">Uncharacterized protein</fullName>
    </submittedName>
</protein>
<evidence type="ECO:0000313" key="3">
    <source>
        <dbReference type="Proteomes" id="UP000298642"/>
    </source>
</evidence>
<proteinExistence type="predicted"/>
<dbReference type="Proteomes" id="UP000298642">
    <property type="component" value="Chromosome"/>
</dbReference>
<sequence length="63" mass="6445">MGDAFEKSGQNAAQRRKGGVVLEPHKNSFPKNSLVFVLPVSFAVLPAACGYESGGSPDAPAAA</sequence>
<feature type="region of interest" description="Disordered" evidence="1">
    <location>
        <begin position="1"/>
        <end position="24"/>
    </location>
</feature>
<dbReference type="AlphaFoldDB" id="A0A7T7D8Q9"/>
<reference evidence="3" key="1">
    <citation type="submission" date="2018-12" db="EMBL/GenBank/DDBJ databases">
        <title>Dusodibacter welbiota gen. nov., sp. nov., isolated from human faeces and emended description of the Oscillibacter genus.</title>
        <authorList>
            <person name="Le Roy T."/>
            <person name="Van der Smissen P."/>
            <person name="Delzenne N."/>
            <person name="Muccioli G."/>
            <person name="Collet J.F."/>
            <person name="Cani P.D."/>
        </authorList>
    </citation>
    <scope>NUCLEOTIDE SEQUENCE [LARGE SCALE GENOMIC DNA]</scope>
    <source>
        <strain evidence="3">J115</strain>
    </source>
</reference>